<comment type="similarity">
    <text evidence="13">Belongs to the LpxK family.</text>
</comment>
<dbReference type="Proteomes" id="UP000185895">
    <property type="component" value="Unassembled WGS sequence"/>
</dbReference>
<evidence type="ECO:0000256" key="8">
    <source>
        <dbReference type="ARBA" id="ARBA00022741"/>
    </source>
</evidence>
<comment type="pathway">
    <text evidence="2 13">Glycolipid biosynthesis; lipid IV(A) biosynthesis; lipid IV(A) from (3R)-3-hydroxytetradecanoyl-[acyl-carrier-protein] and UDP-N-acetyl-alpha-D-glucosamine: step 6/6.</text>
</comment>
<gene>
    <name evidence="13" type="primary">lpxK</name>
    <name evidence="14" type="ORF">BJI46_07480</name>
</gene>
<dbReference type="InterPro" id="IPR003758">
    <property type="entry name" value="LpxK"/>
</dbReference>
<evidence type="ECO:0000256" key="4">
    <source>
        <dbReference type="ARBA" id="ARBA00016436"/>
    </source>
</evidence>
<name>A0A1E7RF08_9GAMM</name>
<evidence type="ECO:0000256" key="5">
    <source>
        <dbReference type="ARBA" id="ARBA00022516"/>
    </source>
</evidence>
<evidence type="ECO:0000313" key="14">
    <source>
        <dbReference type="EMBL" id="OEY97901.1"/>
    </source>
</evidence>
<evidence type="ECO:0000256" key="3">
    <source>
        <dbReference type="ARBA" id="ARBA00012071"/>
    </source>
</evidence>
<dbReference type="GO" id="GO:0005886">
    <property type="term" value="C:plasma membrane"/>
    <property type="evidence" value="ECO:0007669"/>
    <property type="project" value="TreeGrafter"/>
</dbReference>
<protein>
    <recommendedName>
        <fullName evidence="4 13">Tetraacyldisaccharide 4'-kinase</fullName>
        <ecNumber evidence="3 13">2.7.1.130</ecNumber>
    </recommendedName>
    <alternativeName>
        <fullName evidence="12 13">Lipid A 4'-kinase</fullName>
    </alternativeName>
</protein>
<dbReference type="GO" id="GO:0009244">
    <property type="term" value="P:lipopolysaccharide core region biosynthetic process"/>
    <property type="evidence" value="ECO:0007669"/>
    <property type="project" value="TreeGrafter"/>
</dbReference>
<dbReference type="AlphaFoldDB" id="A0A1E7RF08"/>
<keyword evidence="11 13" id="KW-0443">Lipid metabolism</keyword>
<evidence type="ECO:0000256" key="1">
    <source>
        <dbReference type="ARBA" id="ARBA00002274"/>
    </source>
</evidence>
<keyword evidence="10 13" id="KW-0067">ATP-binding</keyword>
<keyword evidence="5 13" id="KW-0444">Lipid biosynthesis</keyword>
<sequence>MNKLAEKLQQAWQDQASWLVMLRPLSYLYRSAFLLQKAVKQKKAYKAPVPVMIIGNITVGGSGKTPLIIALVEYLQQRHVHVGVISRGYGGQGPFPAQVTPQSRPSQVGDEPMLIVQNTHVPMTVGPNRQHAIDLLLKHYPETQLILSDDGLQHFALQRDIEWVVIDAMRGLGNQKLLPEGYLREPLSRLRDITVIEHHTQPQSSLNMHLQPQQPFCLGDQMQVFDASKTYQAVVGIGYPQRFFITLQQLNIQFQPCVFPDHHQYTIDDFQDFNQLPIITTAKDAVKLQELWHDQPERLKQVWVVPVKAKLSDACYQLLNQQLQQLNIEV</sequence>
<evidence type="ECO:0000256" key="9">
    <source>
        <dbReference type="ARBA" id="ARBA00022777"/>
    </source>
</evidence>
<proteinExistence type="inferred from homology"/>
<dbReference type="STRING" id="1262585.BJI46_07480"/>
<dbReference type="PANTHER" id="PTHR42724">
    <property type="entry name" value="TETRAACYLDISACCHARIDE 4'-KINASE"/>
    <property type="match status" value="1"/>
</dbReference>
<dbReference type="GO" id="GO:0005524">
    <property type="term" value="F:ATP binding"/>
    <property type="evidence" value="ECO:0007669"/>
    <property type="project" value="UniProtKB-UniRule"/>
</dbReference>
<dbReference type="PANTHER" id="PTHR42724:SF1">
    <property type="entry name" value="TETRAACYLDISACCHARIDE 4'-KINASE, MITOCHONDRIAL-RELATED"/>
    <property type="match status" value="1"/>
</dbReference>
<dbReference type="GO" id="GO:0009029">
    <property type="term" value="F:lipid-A 4'-kinase activity"/>
    <property type="evidence" value="ECO:0007669"/>
    <property type="project" value="UniProtKB-UniRule"/>
</dbReference>
<organism evidence="14 15">
    <name type="scientific">Acinetobacter qingfengensis</name>
    <dbReference type="NCBI Taxonomy" id="1262585"/>
    <lineage>
        <taxon>Bacteria</taxon>
        <taxon>Pseudomonadati</taxon>
        <taxon>Pseudomonadota</taxon>
        <taxon>Gammaproteobacteria</taxon>
        <taxon>Moraxellales</taxon>
        <taxon>Moraxellaceae</taxon>
        <taxon>Acinetobacter</taxon>
    </lineage>
</organism>
<evidence type="ECO:0000313" key="15">
    <source>
        <dbReference type="Proteomes" id="UP000185895"/>
    </source>
</evidence>
<dbReference type="NCBIfam" id="TIGR00682">
    <property type="entry name" value="lpxK"/>
    <property type="match status" value="1"/>
</dbReference>
<dbReference type="InterPro" id="IPR027417">
    <property type="entry name" value="P-loop_NTPase"/>
</dbReference>
<dbReference type="EMBL" id="MKKK01000002">
    <property type="protein sequence ID" value="OEY97901.1"/>
    <property type="molecule type" value="Genomic_DNA"/>
</dbReference>
<keyword evidence="6 13" id="KW-0441">Lipid A biosynthesis</keyword>
<evidence type="ECO:0000256" key="11">
    <source>
        <dbReference type="ARBA" id="ARBA00023098"/>
    </source>
</evidence>
<comment type="caution">
    <text evidence="14">The sequence shown here is derived from an EMBL/GenBank/DDBJ whole genome shotgun (WGS) entry which is preliminary data.</text>
</comment>
<reference evidence="14 15" key="1">
    <citation type="submission" date="2016-09" db="EMBL/GenBank/DDBJ databases">
        <authorList>
            <person name="Capua I."/>
            <person name="De Benedictis P."/>
            <person name="Joannis T."/>
            <person name="Lombin L.H."/>
            <person name="Cattoli G."/>
        </authorList>
    </citation>
    <scope>NUCLEOTIDE SEQUENCE [LARGE SCALE GENOMIC DNA]</scope>
    <source>
        <strain evidence="14 15">ANC 4671</strain>
    </source>
</reference>
<dbReference type="RefSeq" id="WP_070068655.1">
    <property type="nucleotide sequence ID" value="NZ_MKKK01000002.1"/>
</dbReference>
<dbReference type="GO" id="GO:0009245">
    <property type="term" value="P:lipid A biosynthetic process"/>
    <property type="evidence" value="ECO:0007669"/>
    <property type="project" value="UniProtKB-UniRule"/>
</dbReference>
<dbReference type="EC" id="2.7.1.130" evidence="3 13"/>
<evidence type="ECO:0000256" key="13">
    <source>
        <dbReference type="HAMAP-Rule" id="MF_00409"/>
    </source>
</evidence>
<dbReference type="Pfam" id="PF02606">
    <property type="entry name" value="LpxK"/>
    <property type="match status" value="1"/>
</dbReference>
<keyword evidence="15" id="KW-1185">Reference proteome</keyword>
<evidence type="ECO:0000256" key="10">
    <source>
        <dbReference type="ARBA" id="ARBA00022840"/>
    </source>
</evidence>
<evidence type="ECO:0000256" key="7">
    <source>
        <dbReference type="ARBA" id="ARBA00022679"/>
    </source>
</evidence>
<dbReference type="HAMAP" id="MF_00409">
    <property type="entry name" value="LpxK"/>
    <property type="match status" value="1"/>
</dbReference>
<accession>A0A1E7RF08</accession>
<dbReference type="UniPathway" id="UPA00359">
    <property type="reaction ID" value="UER00482"/>
</dbReference>
<dbReference type="SUPFAM" id="SSF52540">
    <property type="entry name" value="P-loop containing nucleoside triphosphate hydrolases"/>
    <property type="match status" value="1"/>
</dbReference>
<keyword evidence="9 13" id="KW-0418">Kinase</keyword>
<comment type="function">
    <text evidence="1 13">Transfers the gamma-phosphate of ATP to the 4'-position of a tetraacyldisaccharide 1-phosphate intermediate (termed DS-1-P) to form tetraacyldisaccharide 1,4'-bis-phosphate (lipid IVA).</text>
</comment>
<evidence type="ECO:0000256" key="2">
    <source>
        <dbReference type="ARBA" id="ARBA00004870"/>
    </source>
</evidence>
<comment type="catalytic activity">
    <reaction evidence="13">
        <text>a lipid A disaccharide + ATP = a lipid IVA + ADP + H(+)</text>
        <dbReference type="Rhea" id="RHEA:67840"/>
        <dbReference type="ChEBI" id="CHEBI:15378"/>
        <dbReference type="ChEBI" id="CHEBI:30616"/>
        <dbReference type="ChEBI" id="CHEBI:176343"/>
        <dbReference type="ChEBI" id="CHEBI:176425"/>
        <dbReference type="ChEBI" id="CHEBI:456216"/>
        <dbReference type="EC" id="2.7.1.130"/>
    </reaction>
</comment>
<keyword evidence="8 13" id="KW-0547">Nucleotide-binding</keyword>
<feature type="binding site" evidence="13">
    <location>
        <begin position="58"/>
        <end position="65"/>
    </location>
    <ligand>
        <name>ATP</name>
        <dbReference type="ChEBI" id="CHEBI:30616"/>
    </ligand>
</feature>
<dbReference type="OrthoDB" id="9766423at2"/>
<evidence type="ECO:0000256" key="6">
    <source>
        <dbReference type="ARBA" id="ARBA00022556"/>
    </source>
</evidence>
<keyword evidence="7 13" id="KW-0808">Transferase</keyword>
<evidence type="ECO:0000256" key="12">
    <source>
        <dbReference type="ARBA" id="ARBA00029757"/>
    </source>
</evidence>